<dbReference type="InterPro" id="IPR008965">
    <property type="entry name" value="CBM2/CBM3_carb-bd_dom_sf"/>
</dbReference>
<dbReference type="EMBL" id="PCWS01000066">
    <property type="protein sequence ID" value="PIR08461.1"/>
    <property type="molecule type" value="Genomic_DNA"/>
</dbReference>
<sequence>MKKNLKKNLLALVVFMVLVISLPVLLYLVGKRQDIRPYALTGSASLLLTTDNVNQQIGNEFQVWSSMRLNDPANKLRVSGADFVLLYDKNKLEVLSVNPVITSTDPSAAFTDAPVVMKDGNFDDTYNYIRVTLVARRPTSELKGGTVSLARIRFKTKGNGQASIKYPDDNKYFEVVGISLP</sequence>
<gene>
    <name evidence="3" type="ORF">COV53_02890</name>
</gene>
<evidence type="ECO:0000313" key="4">
    <source>
        <dbReference type="Proteomes" id="UP000230707"/>
    </source>
</evidence>
<keyword evidence="1" id="KW-0812">Transmembrane</keyword>
<dbReference type="InterPro" id="IPR002102">
    <property type="entry name" value="Cohesin_dom"/>
</dbReference>
<dbReference type="CDD" id="cd08547">
    <property type="entry name" value="Type_II_cohesin"/>
    <property type="match status" value="1"/>
</dbReference>
<organism evidence="3 4">
    <name type="scientific">Candidatus Gottesmanbacteria bacterium CG11_big_fil_rev_8_21_14_0_20_37_11</name>
    <dbReference type="NCBI Taxonomy" id="1974575"/>
    <lineage>
        <taxon>Bacteria</taxon>
        <taxon>Candidatus Gottesmaniibacteriota</taxon>
    </lineage>
</organism>
<evidence type="ECO:0000259" key="2">
    <source>
        <dbReference type="Pfam" id="PF00963"/>
    </source>
</evidence>
<evidence type="ECO:0000256" key="1">
    <source>
        <dbReference type="SAM" id="Phobius"/>
    </source>
</evidence>
<name>A0A2H0NHV2_9BACT</name>
<dbReference type="Gene3D" id="2.60.40.680">
    <property type="match status" value="1"/>
</dbReference>
<comment type="caution">
    <text evidence="3">The sequence shown here is derived from an EMBL/GenBank/DDBJ whole genome shotgun (WGS) entry which is preliminary data.</text>
</comment>
<keyword evidence="1" id="KW-0472">Membrane</keyword>
<protein>
    <recommendedName>
        <fullName evidence="2">Cohesin domain-containing protein</fullName>
    </recommendedName>
</protein>
<keyword evidence="1" id="KW-1133">Transmembrane helix</keyword>
<dbReference type="Pfam" id="PF00963">
    <property type="entry name" value="Cohesin"/>
    <property type="match status" value="1"/>
</dbReference>
<reference evidence="3 4" key="1">
    <citation type="submission" date="2017-09" db="EMBL/GenBank/DDBJ databases">
        <title>Depth-based differentiation of microbial function through sediment-hosted aquifers and enrichment of novel symbionts in the deep terrestrial subsurface.</title>
        <authorList>
            <person name="Probst A.J."/>
            <person name="Ladd B."/>
            <person name="Jarett J.K."/>
            <person name="Geller-Mcgrath D.E."/>
            <person name="Sieber C.M."/>
            <person name="Emerson J.B."/>
            <person name="Anantharaman K."/>
            <person name="Thomas B.C."/>
            <person name="Malmstrom R."/>
            <person name="Stieglmeier M."/>
            <person name="Klingl A."/>
            <person name="Woyke T."/>
            <person name="Ryan C.M."/>
            <person name="Banfield J.F."/>
        </authorList>
    </citation>
    <scope>NUCLEOTIDE SEQUENCE [LARGE SCALE GENOMIC DNA]</scope>
    <source>
        <strain evidence="3">CG11_big_fil_rev_8_21_14_0_20_37_11</strain>
    </source>
</reference>
<dbReference type="SUPFAM" id="SSF49384">
    <property type="entry name" value="Carbohydrate-binding domain"/>
    <property type="match status" value="1"/>
</dbReference>
<accession>A0A2H0NHV2</accession>
<dbReference type="GO" id="GO:0000272">
    <property type="term" value="P:polysaccharide catabolic process"/>
    <property type="evidence" value="ECO:0007669"/>
    <property type="project" value="InterPro"/>
</dbReference>
<evidence type="ECO:0000313" key="3">
    <source>
        <dbReference type="EMBL" id="PIR08461.1"/>
    </source>
</evidence>
<dbReference type="Proteomes" id="UP000230707">
    <property type="component" value="Unassembled WGS sequence"/>
</dbReference>
<dbReference type="AlphaFoldDB" id="A0A2H0NHV2"/>
<feature type="transmembrane region" description="Helical" evidence="1">
    <location>
        <begin position="9"/>
        <end position="29"/>
    </location>
</feature>
<feature type="domain" description="Cohesin" evidence="2">
    <location>
        <begin position="52"/>
        <end position="162"/>
    </location>
</feature>
<dbReference type="GO" id="GO:0030246">
    <property type="term" value="F:carbohydrate binding"/>
    <property type="evidence" value="ECO:0007669"/>
    <property type="project" value="InterPro"/>
</dbReference>
<proteinExistence type="predicted"/>